<name>A0ABT9SF00_9BURK</name>
<feature type="coiled-coil region" evidence="1">
    <location>
        <begin position="60"/>
        <end position="87"/>
    </location>
</feature>
<dbReference type="RefSeq" id="WP_307692671.1">
    <property type="nucleotide sequence ID" value="NZ_JAUSRO010000024.1"/>
</dbReference>
<feature type="transmembrane region" description="Helical" evidence="2">
    <location>
        <begin position="32"/>
        <end position="52"/>
    </location>
</feature>
<evidence type="ECO:0000256" key="2">
    <source>
        <dbReference type="SAM" id="Phobius"/>
    </source>
</evidence>
<protein>
    <recommendedName>
        <fullName evidence="5">DUF4145 domain-containing protein</fullName>
    </recommendedName>
</protein>
<proteinExistence type="predicted"/>
<dbReference type="Proteomes" id="UP001226867">
    <property type="component" value="Unassembled WGS sequence"/>
</dbReference>
<dbReference type="EMBL" id="JAUSRO010000024">
    <property type="protein sequence ID" value="MDP9902940.1"/>
    <property type="molecule type" value="Genomic_DNA"/>
</dbReference>
<gene>
    <name evidence="3" type="ORF">J2W36_005221</name>
</gene>
<evidence type="ECO:0000313" key="3">
    <source>
        <dbReference type="EMBL" id="MDP9902940.1"/>
    </source>
</evidence>
<keyword evidence="1" id="KW-0175">Coiled coil</keyword>
<organism evidence="3 4">
    <name type="scientific">Variovorax ginsengisoli</name>
    <dbReference type="NCBI Taxonomy" id="363844"/>
    <lineage>
        <taxon>Bacteria</taxon>
        <taxon>Pseudomonadati</taxon>
        <taxon>Pseudomonadota</taxon>
        <taxon>Betaproteobacteria</taxon>
        <taxon>Burkholderiales</taxon>
        <taxon>Comamonadaceae</taxon>
        <taxon>Variovorax</taxon>
    </lineage>
</organism>
<feature type="transmembrane region" description="Helical" evidence="2">
    <location>
        <begin position="7"/>
        <end position="26"/>
    </location>
</feature>
<comment type="caution">
    <text evidence="3">The sequence shown here is derived from an EMBL/GenBank/DDBJ whole genome shotgun (WGS) entry which is preliminary data.</text>
</comment>
<keyword evidence="4" id="KW-1185">Reference proteome</keyword>
<evidence type="ECO:0000256" key="1">
    <source>
        <dbReference type="SAM" id="Coils"/>
    </source>
</evidence>
<keyword evidence="2" id="KW-0472">Membrane</keyword>
<sequence>MNKVMYAISWLVAAYFGVGFVAKAGFPPKPDLLIADAFFVALFLFFLFLPFFNKIKIGSWLELEREVKEAKKETAAAKEELREFKSEVRNSLSVVSTTLNNQRQQTHVVVNNSAPEAATLREQQQKIEETFRTPHWEARAEKYAVETKAQEDEDVAYVLAKVRIDIERLLRTILGRQVHTLSSGANVIRMAGLRQLFDELIKSDPQYESLYQSFNYVNRVCNAAIHGQIVSKEQAAEALKLGALIIDVLKQHPDASAV</sequence>
<evidence type="ECO:0000313" key="4">
    <source>
        <dbReference type="Proteomes" id="UP001226867"/>
    </source>
</evidence>
<keyword evidence="2" id="KW-0812">Transmembrane</keyword>
<accession>A0ABT9SF00</accession>
<evidence type="ECO:0008006" key="5">
    <source>
        <dbReference type="Google" id="ProtNLM"/>
    </source>
</evidence>
<keyword evidence="2" id="KW-1133">Transmembrane helix</keyword>
<reference evidence="3 4" key="1">
    <citation type="submission" date="2023-07" db="EMBL/GenBank/DDBJ databases">
        <title>Sorghum-associated microbial communities from plants grown in Nebraska, USA.</title>
        <authorList>
            <person name="Schachtman D."/>
        </authorList>
    </citation>
    <scope>NUCLEOTIDE SEQUENCE [LARGE SCALE GENOMIC DNA]</scope>
    <source>
        <strain evidence="3 4">DS1607</strain>
    </source>
</reference>